<feature type="region of interest" description="Disordered" evidence="1">
    <location>
        <begin position="40"/>
        <end position="70"/>
    </location>
</feature>
<evidence type="ECO:0000256" key="1">
    <source>
        <dbReference type="SAM" id="MobiDB-lite"/>
    </source>
</evidence>
<proteinExistence type="predicted"/>
<evidence type="ECO:0000313" key="3">
    <source>
        <dbReference type="Proteomes" id="UP000787635"/>
    </source>
</evidence>
<comment type="caution">
    <text evidence="2">The sequence shown here is derived from an EMBL/GenBank/DDBJ whole genome shotgun (WGS) entry which is preliminary data.</text>
</comment>
<evidence type="ECO:0000313" key="2">
    <source>
        <dbReference type="EMBL" id="NKC30229.1"/>
    </source>
</evidence>
<protein>
    <submittedName>
        <fullName evidence="2">Class I SAM-dependent methyltransferase</fullName>
    </submittedName>
</protein>
<dbReference type="RefSeq" id="WP_168027846.1">
    <property type="nucleotide sequence ID" value="NZ_JAAVNE010000005.1"/>
</dbReference>
<organism evidence="2 3">
    <name type="scientific">Falsiroseomonas selenitidurans</name>
    <dbReference type="NCBI Taxonomy" id="2716335"/>
    <lineage>
        <taxon>Bacteria</taxon>
        <taxon>Pseudomonadati</taxon>
        <taxon>Pseudomonadota</taxon>
        <taxon>Alphaproteobacteria</taxon>
        <taxon>Acetobacterales</taxon>
        <taxon>Roseomonadaceae</taxon>
        <taxon>Falsiroseomonas</taxon>
    </lineage>
</organism>
<dbReference type="GO" id="GO:0008168">
    <property type="term" value="F:methyltransferase activity"/>
    <property type="evidence" value="ECO:0007669"/>
    <property type="project" value="UniProtKB-KW"/>
</dbReference>
<dbReference type="EMBL" id="JAAVNE010000005">
    <property type="protein sequence ID" value="NKC30229.1"/>
    <property type="molecule type" value="Genomic_DNA"/>
</dbReference>
<dbReference type="Gene3D" id="3.40.50.150">
    <property type="entry name" value="Vaccinia Virus protein VP39"/>
    <property type="match status" value="1"/>
</dbReference>
<dbReference type="GO" id="GO:0032259">
    <property type="term" value="P:methylation"/>
    <property type="evidence" value="ECO:0007669"/>
    <property type="project" value="UniProtKB-KW"/>
</dbReference>
<dbReference type="Proteomes" id="UP000787635">
    <property type="component" value="Unassembled WGS sequence"/>
</dbReference>
<gene>
    <name evidence="2" type="ORF">HEQ75_05105</name>
</gene>
<reference evidence="2 3" key="1">
    <citation type="submission" date="2020-03" db="EMBL/GenBank/DDBJ databases">
        <title>Roseomonas selenitidurans sp. nov. isolated from urban soil.</title>
        <authorList>
            <person name="Liu H."/>
        </authorList>
    </citation>
    <scope>NUCLEOTIDE SEQUENCE [LARGE SCALE GENOMIC DNA]</scope>
    <source>
        <strain evidence="2 3">BU-1</strain>
    </source>
</reference>
<name>A0ABX1DZ94_9PROT</name>
<dbReference type="InterPro" id="IPR029063">
    <property type="entry name" value="SAM-dependent_MTases_sf"/>
</dbReference>
<dbReference type="SUPFAM" id="SSF53335">
    <property type="entry name" value="S-adenosyl-L-methionine-dependent methyltransferases"/>
    <property type="match status" value="1"/>
</dbReference>
<keyword evidence="3" id="KW-1185">Reference proteome</keyword>
<keyword evidence="2" id="KW-0808">Transferase</keyword>
<sequence>MIRRKLRTFARLVRNLDLLPTLRAEVAELRQGQQQAEAQAASRAASLAESLARQQPVAPPPAGDLPRGRETLLTLGSGQLGAFVPLDHPQVLQPRPPAYRFEAVLRRLRQDQFATDDFLAALAPMLAEPAFAAIPAMQASENSPHWDNGYFTGDDARLLMAYVARFRPARILEIGSGNSTRFARHAIQHFATGTRITSIDPQPRASIRAICDQVVEASVLEVDLALFDQLEPGDLLFHDGSHLVLNGADTVCLFLEILPRLRPGVVVQIHDITLPRDYPAAFDGRGYAEQYMLAACLLAGDQWQVLAPVAQLAEEGRLPQGGVSFWMRRA</sequence>
<dbReference type="Pfam" id="PF13578">
    <property type="entry name" value="Methyltransf_24"/>
    <property type="match status" value="1"/>
</dbReference>
<accession>A0ABX1DZ94</accession>
<keyword evidence="2" id="KW-0489">Methyltransferase</keyword>
<feature type="compositionally biased region" description="Low complexity" evidence="1">
    <location>
        <begin position="40"/>
        <end position="55"/>
    </location>
</feature>